<evidence type="ECO:0000256" key="2">
    <source>
        <dbReference type="ARBA" id="ARBA00004477"/>
    </source>
</evidence>
<keyword evidence="13" id="KW-0968">Cytoplasmic vesicle</keyword>
<evidence type="ECO:0000256" key="9">
    <source>
        <dbReference type="ARBA" id="ARBA00022927"/>
    </source>
</evidence>
<feature type="transmembrane region" description="Helical" evidence="14">
    <location>
        <begin position="233"/>
        <end position="251"/>
    </location>
</feature>
<evidence type="ECO:0000256" key="4">
    <source>
        <dbReference type="ARBA" id="ARBA00010120"/>
    </source>
</evidence>
<organism evidence="16 17">
    <name type="scientific">Etheostoma spectabile</name>
    <name type="common">orangethroat darter</name>
    <dbReference type="NCBI Taxonomy" id="54343"/>
    <lineage>
        <taxon>Eukaryota</taxon>
        <taxon>Metazoa</taxon>
        <taxon>Chordata</taxon>
        <taxon>Craniata</taxon>
        <taxon>Vertebrata</taxon>
        <taxon>Euteleostomi</taxon>
        <taxon>Actinopterygii</taxon>
        <taxon>Neopterygii</taxon>
        <taxon>Teleostei</taxon>
        <taxon>Neoteleostei</taxon>
        <taxon>Acanthomorphata</taxon>
        <taxon>Eupercaria</taxon>
        <taxon>Perciformes</taxon>
        <taxon>Percoidei</taxon>
        <taxon>Percidae</taxon>
        <taxon>Etheostomatinae</taxon>
        <taxon>Etheostoma</taxon>
    </lineage>
</organism>
<dbReference type="PRINTS" id="PR00660">
    <property type="entry name" value="ERLUMENR"/>
</dbReference>
<dbReference type="GO" id="GO:0046923">
    <property type="term" value="F:ER retention sequence binding"/>
    <property type="evidence" value="ECO:0007669"/>
    <property type="project" value="InterPro"/>
</dbReference>
<evidence type="ECO:0000256" key="8">
    <source>
        <dbReference type="ARBA" id="ARBA00022892"/>
    </source>
</evidence>
<evidence type="ECO:0000256" key="10">
    <source>
        <dbReference type="ARBA" id="ARBA00022989"/>
    </source>
</evidence>
<keyword evidence="6 14" id="KW-0812">Transmembrane</keyword>
<feature type="region of interest" description="Disordered" evidence="15">
    <location>
        <begin position="308"/>
        <end position="335"/>
    </location>
</feature>
<evidence type="ECO:0000256" key="13">
    <source>
        <dbReference type="ARBA" id="ARBA00023329"/>
    </source>
</evidence>
<dbReference type="GO" id="GO:0016192">
    <property type="term" value="P:vesicle-mediated transport"/>
    <property type="evidence" value="ECO:0007669"/>
    <property type="project" value="UniProtKB-KW"/>
</dbReference>
<dbReference type="AlphaFoldDB" id="A0A5J5CUJ4"/>
<comment type="caution">
    <text evidence="16">The sequence shown here is derived from an EMBL/GenBank/DDBJ whole genome shotgun (WGS) entry which is preliminary data.</text>
</comment>
<comment type="similarity">
    <text evidence="4 14">Belongs to the ERD2 family.</text>
</comment>
<keyword evidence="7 14" id="KW-0256">Endoplasmic reticulum</keyword>
<dbReference type="PANTHER" id="PTHR10585">
    <property type="entry name" value="ER LUMEN PROTEIN RETAINING RECEPTOR"/>
    <property type="match status" value="1"/>
</dbReference>
<keyword evidence="17" id="KW-1185">Reference proteome</keyword>
<protein>
    <recommendedName>
        <fullName evidence="14">ER lumen protein-retaining receptor</fullName>
    </recommendedName>
</protein>
<dbReference type="Proteomes" id="UP000327493">
    <property type="component" value="Chromosome 15"/>
</dbReference>
<evidence type="ECO:0000256" key="15">
    <source>
        <dbReference type="SAM" id="MobiDB-lite"/>
    </source>
</evidence>
<keyword evidence="5 14" id="KW-0813">Transport</keyword>
<dbReference type="GO" id="GO:0030663">
    <property type="term" value="C:COPI-coated vesicle membrane"/>
    <property type="evidence" value="ECO:0007669"/>
    <property type="project" value="UniProtKB-SubCell"/>
</dbReference>
<evidence type="ECO:0000313" key="17">
    <source>
        <dbReference type="Proteomes" id="UP000327493"/>
    </source>
</evidence>
<evidence type="ECO:0000256" key="14">
    <source>
        <dbReference type="RuleBase" id="RU000634"/>
    </source>
</evidence>
<comment type="caution">
    <text evidence="14">Lacks conserved residue(s) required for the propagation of feature annotation.</text>
</comment>
<evidence type="ECO:0000256" key="12">
    <source>
        <dbReference type="ARBA" id="ARBA00023170"/>
    </source>
</evidence>
<dbReference type="GO" id="GO:0000139">
    <property type="term" value="C:Golgi membrane"/>
    <property type="evidence" value="ECO:0007669"/>
    <property type="project" value="UniProtKB-SubCell"/>
</dbReference>
<evidence type="ECO:0000256" key="5">
    <source>
        <dbReference type="ARBA" id="ARBA00022448"/>
    </source>
</evidence>
<evidence type="ECO:0000256" key="7">
    <source>
        <dbReference type="ARBA" id="ARBA00022824"/>
    </source>
</evidence>
<evidence type="ECO:0000256" key="3">
    <source>
        <dbReference type="ARBA" id="ARBA00004653"/>
    </source>
</evidence>
<accession>A0A5J5CUJ4</accession>
<reference evidence="16 17" key="1">
    <citation type="submission" date="2019-08" db="EMBL/GenBank/DDBJ databases">
        <title>A chromosome-level genome assembly, high-density linkage maps, and genome scans reveal the genomic architecture of hybrid incompatibilities underlying speciation via character displacement in darters (Percidae: Etheostominae).</title>
        <authorList>
            <person name="Moran R.L."/>
            <person name="Catchen J.M."/>
            <person name="Fuller R.C."/>
        </authorList>
    </citation>
    <scope>NUCLEOTIDE SEQUENCE [LARGE SCALE GENOMIC DNA]</scope>
    <source>
        <strain evidence="16">EspeVRDwgs_2016</strain>
        <tissue evidence="16">Muscle</tissue>
    </source>
</reference>
<sequence>MNIFRLAGDVSHLVAIIILLLKIWRSKSCAGISGKSQVLFALVFTTRYLDLFTVYISAYNTVMKVVFLAMSYATVYLIYMRFRNTDNSENDTFRVEFLLVPVIGLSFLENYAFTPMEIMWTFSIFLEAVAIMPQLFMITKTGEAESITTHYLFFLGLYRALYIANWVWRYHTEGFFDHIAVVSGVVQTIFYCDFFYLYVTRDANVTLEMCPRCARPRETLALETAEVMESGDAARAAALSIIFTFVTAFPFPSSFPMIPAPSAAPFPTAVTSSHQKSLSIRFLASSSSLLILSNSGLCSSFATHRGEQLQSTGEQRGAPRHATTATGRCPPPRLGIDRHSAPLIKSEFSKSKKVLLSLILSPKVSSISITDGEDGPLSVSSSMRLSVGKMSANSAISIGRITSLMLGGKFCSSRYPPFTTPSINSVASSGRSMTPDGAEISAERTFSGVTLTEHSNRKTGRSSVTWVRRSRASCTSLVSSASRRACCARCVSSSSLTQALQYWDRKSRSYVQNSPPTHLKDLQRHGEPRLFGPHQRPVAGAEVLTGRKQQHHGHLVSKLQQLPDLTNSTSLLLSIAPSSSPLNRFRPLPLAVVHLELLIEHVHGSGLRQQRSSAAVLFQADQGHPVERRVKSSYSSALIASHLIRYSPYPQGTVGQVMSPTVSPSGSWISTNREDVLVTSMD</sequence>
<feature type="transmembrane region" description="Helical" evidence="14">
    <location>
        <begin position="150"/>
        <end position="168"/>
    </location>
</feature>
<dbReference type="GO" id="GO:0005789">
    <property type="term" value="C:endoplasmic reticulum membrane"/>
    <property type="evidence" value="ECO:0007669"/>
    <property type="project" value="UniProtKB-SubCell"/>
</dbReference>
<comment type="subcellular location">
    <subcellularLocation>
        <location evidence="1">Cytoplasmic vesicle</location>
        <location evidence="1">COPI-coated vesicle membrane</location>
        <topology evidence="1">Multi-pass membrane protein</topology>
    </subcellularLocation>
    <subcellularLocation>
        <location evidence="2 14">Endoplasmic reticulum membrane</location>
        <topology evidence="2 14">Multi-pass membrane protein</topology>
    </subcellularLocation>
    <subcellularLocation>
        <location evidence="3">Golgi apparatus membrane</location>
        <topology evidence="3">Multi-pass membrane protein</topology>
    </subcellularLocation>
</comment>
<dbReference type="PROSITE" id="PS00952">
    <property type="entry name" value="ER_LUMEN_RECEPTOR_2"/>
    <property type="match status" value="1"/>
</dbReference>
<dbReference type="PROSITE" id="PS00951">
    <property type="entry name" value="ER_LUMEN_RECEPTOR_1"/>
    <property type="match status" value="1"/>
</dbReference>
<feature type="non-terminal residue" evidence="16">
    <location>
        <position position="682"/>
    </location>
</feature>
<evidence type="ECO:0000256" key="11">
    <source>
        <dbReference type="ARBA" id="ARBA00023136"/>
    </source>
</evidence>
<feature type="transmembrane region" description="Helical" evidence="14">
    <location>
        <begin position="62"/>
        <end position="80"/>
    </location>
</feature>
<evidence type="ECO:0000256" key="1">
    <source>
        <dbReference type="ARBA" id="ARBA00004129"/>
    </source>
</evidence>
<gene>
    <name evidence="16" type="ORF">FQN60_003538</name>
</gene>
<evidence type="ECO:0000313" key="16">
    <source>
        <dbReference type="EMBL" id="KAA8584844.1"/>
    </source>
</evidence>
<dbReference type="GO" id="GO:0006621">
    <property type="term" value="P:protein retention in ER lumen"/>
    <property type="evidence" value="ECO:0007669"/>
    <property type="project" value="InterPro"/>
</dbReference>
<feature type="transmembrane region" description="Helical" evidence="14">
    <location>
        <begin position="180"/>
        <end position="199"/>
    </location>
</feature>
<proteinExistence type="inferred from homology"/>
<dbReference type="Pfam" id="PF00810">
    <property type="entry name" value="ER_lumen_recept"/>
    <property type="match status" value="1"/>
</dbReference>
<keyword evidence="9 14" id="KW-0653">Protein transport</keyword>
<keyword evidence="11 14" id="KW-0472">Membrane</keyword>
<feature type="transmembrane region" description="Helical" evidence="14">
    <location>
        <begin position="118"/>
        <end position="138"/>
    </location>
</feature>
<keyword evidence="8" id="KW-0931">ER-Golgi transport</keyword>
<dbReference type="GO" id="GO:0015031">
    <property type="term" value="P:protein transport"/>
    <property type="evidence" value="ECO:0007669"/>
    <property type="project" value="UniProtKB-KW"/>
</dbReference>
<keyword evidence="12 14" id="KW-0675">Receptor</keyword>
<keyword evidence="10 14" id="KW-1133">Transmembrane helix</keyword>
<name>A0A5J5CUJ4_9PERO</name>
<evidence type="ECO:0000256" key="6">
    <source>
        <dbReference type="ARBA" id="ARBA00022692"/>
    </source>
</evidence>
<dbReference type="InterPro" id="IPR000133">
    <property type="entry name" value="ER_ret_rcpt"/>
</dbReference>
<dbReference type="EMBL" id="VOFY01000015">
    <property type="protein sequence ID" value="KAA8584844.1"/>
    <property type="molecule type" value="Genomic_DNA"/>
</dbReference>